<gene>
    <name evidence="1" type="ORF">TRIATDRAFT_299177</name>
</gene>
<keyword evidence="2" id="KW-1185">Reference proteome</keyword>
<feature type="non-terminal residue" evidence="1">
    <location>
        <position position="1"/>
    </location>
</feature>
<accession>G9NRE8</accession>
<reference evidence="1 2" key="1">
    <citation type="journal article" date="2011" name="Genome Biol.">
        <title>Comparative genome sequence analysis underscores mycoparasitism as the ancestral life style of Trichoderma.</title>
        <authorList>
            <person name="Kubicek C.P."/>
            <person name="Herrera-Estrella A."/>
            <person name="Seidl-Seiboth V."/>
            <person name="Martinez D.A."/>
            <person name="Druzhinina I.S."/>
            <person name="Thon M."/>
            <person name="Zeilinger S."/>
            <person name="Casas-Flores S."/>
            <person name="Horwitz B.A."/>
            <person name="Mukherjee P.K."/>
            <person name="Mukherjee M."/>
            <person name="Kredics L."/>
            <person name="Alcaraz L.D."/>
            <person name="Aerts A."/>
            <person name="Antal Z."/>
            <person name="Atanasova L."/>
            <person name="Cervantes-Badillo M.G."/>
            <person name="Challacombe J."/>
            <person name="Chertkov O."/>
            <person name="McCluskey K."/>
            <person name="Coulpier F."/>
            <person name="Deshpande N."/>
            <person name="von Doehren H."/>
            <person name="Ebbole D.J."/>
            <person name="Esquivel-Naranjo E.U."/>
            <person name="Fekete E."/>
            <person name="Flipphi M."/>
            <person name="Glaser F."/>
            <person name="Gomez-Rodriguez E.Y."/>
            <person name="Gruber S."/>
            <person name="Han C."/>
            <person name="Henrissat B."/>
            <person name="Hermosa R."/>
            <person name="Hernandez-Onate M."/>
            <person name="Karaffa L."/>
            <person name="Kosti I."/>
            <person name="Le Crom S."/>
            <person name="Lindquist E."/>
            <person name="Lucas S."/>
            <person name="Luebeck M."/>
            <person name="Luebeck P.S."/>
            <person name="Margeot A."/>
            <person name="Metz B."/>
            <person name="Misra M."/>
            <person name="Nevalainen H."/>
            <person name="Omann M."/>
            <person name="Packer N."/>
            <person name="Perrone G."/>
            <person name="Uresti-Rivera E.E."/>
            <person name="Salamov A."/>
            <person name="Schmoll M."/>
            <person name="Seiboth B."/>
            <person name="Shapiro H."/>
            <person name="Sukno S."/>
            <person name="Tamayo-Ramos J.A."/>
            <person name="Tisch D."/>
            <person name="Wiest A."/>
            <person name="Wilkinson H.H."/>
            <person name="Zhang M."/>
            <person name="Coutinho P.M."/>
            <person name="Kenerley C.M."/>
            <person name="Monte E."/>
            <person name="Baker S.E."/>
            <person name="Grigoriev I.V."/>
        </authorList>
    </citation>
    <scope>NUCLEOTIDE SEQUENCE [LARGE SCALE GENOMIC DNA]</scope>
    <source>
        <strain evidence="2">ATCC 20476 / IMI 206040</strain>
    </source>
</reference>
<evidence type="ECO:0000313" key="1">
    <source>
        <dbReference type="EMBL" id="EHK46581.1"/>
    </source>
</evidence>
<dbReference type="AlphaFoldDB" id="G9NRE8"/>
<organism evidence="1 2">
    <name type="scientific">Hypocrea atroviridis (strain ATCC 20476 / IMI 206040)</name>
    <name type="common">Trichoderma atroviride</name>
    <dbReference type="NCBI Taxonomy" id="452589"/>
    <lineage>
        <taxon>Eukaryota</taxon>
        <taxon>Fungi</taxon>
        <taxon>Dikarya</taxon>
        <taxon>Ascomycota</taxon>
        <taxon>Pezizomycotina</taxon>
        <taxon>Sordariomycetes</taxon>
        <taxon>Hypocreomycetidae</taxon>
        <taxon>Hypocreales</taxon>
        <taxon>Hypocreaceae</taxon>
        <taxon>Trichoderma</taxon>
    </lineage>
</organism>
<proteinExistence type="predicted"/>
<name>G9NRE8_HYPAI</name>
<evidence type="ECO:0000313" key="2">
    <source>
        <dbReference type="Proteomes" id="UP000005426"/>
    </source>
</evidence>
<protein>
    <submittedName>
        <fullName evidence="1">Uncharacterized protein</fullName>
    </submittedName>
</protein>
<dbReference type="EMBL" id="ABDG02000022">
    <property type="protein sequence ID" value="EHK46581.1"/>
    <property type="molecule type" value="Genomic_DNA"/>
</dbReference>
<dbReference type="Proteomes" id="UP000005426">
    <property type="component" value="Unassembled WGS sequence"/>
</dbReference>
<sequence>MFLKYYPHLITTKCGGKYPLWHNNYEGENERRKFKGPNVNNRKIRDMVVTATIRSKEAGKLEELLEIFRQSGGTCILFISSLDE</sequence>
<comment type="caution">
    <text evidence="1">The sequence shown here is derived from an EMBL/GenBank/DDBJ whole genome shotgun (WGS) entry which is preliminary data.</text>
</comment>
<dbReference type="HOGENOM" id="CLU_2527753_0_0_1"/>